<evidence type="ECO:0000313" key="3">
    <source>
        <dbReference type="Proteomes" id="UP000314294"/>
    </source>
</evidence>
<comment type="caution">
    <text evidence="2">The sequence shown here is derived from an EMBL/GenBank/DDBJ whole genome shotgun (WGS) entry which is preliminary data.</text>
</comment>
<dbReference type="AlphaFoldDB" id="A0A4Z2FG21"/>
<name>A0A4Z2FG21_9TELE</name>
<keyword evidence="3" id="KW-1185">Reference proteome</keyword>
<gene>
    <name evidence="2" type="ORF">EYF80_049986</name>
</gene>
<evidence type="ECO:0000256" key="1">
    <source>
        <dbReference type="SAM" id="MobiDB-lite"/>
    </source>
</evidence>
<dbReference type="Proteomes" id="UP000314294">
    <property type="component" value="Unassembled WGS sequence"/>
</dbReference>
<evidence type="ECO:0000313" key="2">
    <source>
        <dbReference type="EMBL" id="TNN39845.1"/>
    </source>
</evidence>
<dbReference type="EMBL" id="SRLO01001242">
    <property type="protein sequence ID" value="TNN39845.1"/>
    <property type="molecule type" value="Genomic_DNA"/>
</dbReference>
<accession>A0A4Z2FG21</accession>
<organism evidence="2 3">
    <name type="scientific">Liparis tanakae</name>
    <name type="common">Tanaka's snailfish</name>
    <dbReference type="NCBI Taxonomy" id="230148"/>
    <lineage>
        <taxon>Eukaryota</taxon>
        <taxon>Metazoa</taxon>
        <taxon>Chordata</taxon>
        <taxon>Craniata</taxon>
        <taxon>Vertebrata</taxon>
        <taxon>Euteleostomi</taxon>
        <taxon>Actinopterygii</taxon>
        <taxon>Neopterygii</taxon>
        <taxon>Teleostei</taxon>
        <taxon>Neoteleostei</taxon>
        <taxon>Acanthomorphata</taxon>
        <taxon>Eupercaria</taxon>
        <taxon>Perciformes</taxon>
        <taxon>Cottioidei</taxon>
        <taxon>Cottales</taxon>
        <taxon>Liparidae</taxon>
        <taxon>Liparis</taxon>
    </lineage>
</organism>
<sequence>MPSAMALEPQGVGALKGGVAYLKHRGLNGSPTRLIPCRTPSVSRQPPPPPSSPRLSDNGLTCLPSPTATGHWPEPLRRHRSQKDYADVPDVNVTYFEVPQKPEDMAVSLLRRPIGCT</sequence>
<protein>
    <submittedName>
        <fullName evidence="2">Uncharacterized protein</fullName>
    </submittedName>
</protein>
<feature type="region of interest" description="Disordered" evidence="1">
    <location>
        <begin position="30"/>
        <end position="60"/>
    </location>
</feature>
<reference evidence="2 3" key="1">
    <citation type="submission" date="2019-03" db="EMBL/GenBank/DDBJ databases">
        <title>First draft genome of Liparis tanakae, snailfish: a comprehensive survey of snailfish specific genes.</title>
        <authorList>
            <person name="Kim W."/>
            <person name="Song I."/>
            <person name="Jeong J.-H."/>
            <person name="Kim D."/>
            <person name="Kim S."/>
            <person name="Ryu S."/>
            <person name="Song J.Y."/>
            <person name="Lee S.K."/>
        </authorList>
    </citation>
    <scope>NUCLEOTIDE SEQUENCE [LARGE SCALE GENOMIC DNA]</scope>
    <source>
        <tissue evidence="2">Muscle</tissue>
    </source>
</reference>
<proteinExistence type="predicted"/>